<evidence type="ECO:0000256" key="6">
    <source>
        <dbReference type="ARBA" id="ARBA00022960"/>
    </source>
</evidence>
<dbReference type="Pfam" id="PF00912">
    <property type="entry name" value="Transgly"/>
    <property type="match status" value="1"/>
</dbReference>
<protein>
    <recommendedName>
        <fullName evidence="11">Biosynthetic peptidoglycan transglycosylase</fullName>
        <ecNumber evidence="11">2.4.99.28</ecNumber>
    </recommendedName>
    <alternativeName>
        <fullName evidence="11">Glycan polymerase</fullName>
    </alternativeName>
    <alternativeName>
        <fullName evidence="11">Peptidoglycan glycosyltransferase MtgA</fullName>
        <shortName evidence="11">PGT</shortName>
    </alternativeName>
</protein>
<dbReference type="Gene3D" id="1.10.3810.10">
    <property type="entry name" value="Biosynthetic peptidoglycan transglycosylase-like"/>
    <property type="match status" value="1"/>
</dbReference>
<dbReference type="GO" id="GO:0008360">
    <property type="term" value="P:regulation of cell shape"/>
    <property type="evidence" value="ECO:0007669"/>
    <property type="project" value="UniProtKB-KW"/>
</dbReference>
<evidence type="ECO:0000313" key="13">
    <source>
        <dbReference type="EMBL" id="AFL96881.1"/>
    </source>
</evidence>
<keyword evidence="1 11" id="KW-1003">Cell membrane</keyword>
<dbReference type="AlphaFoldDB" id="U3GJJ9"/>
<dbReference type="KEGG" id="orh:Ornrh_0683"/>
<dbReference type="UniPathway" id="UPA00219"/>
<evidence type="ECO:0000256" key="8">
    <source>
        <dbReference type="ARBA" id="ARBA00022989"/>
    </source>
</evidence>
<evidence type="ECO:0000256" key="1">
    <source>
        <dbReference type="ARBA" id="ARBA00022475"/>
    </source>
</evidence>
<dbReference type="GeneID" id="97257406"/>
<dbReference type="InterPro" id="IPR001264">
    <property type="entry name" value="Glyco_trans_51"/>
</dbReference>
<comment type="subcellular location">
    <subcellularLocation>
        <location evidence="11">Cell inner membrane</location>
        <topology evidence="11">Single-pass membrane protein</topology>
    </subcellularLocation>
</comment>
<keyword evidence="10 11" id="KW-0961">Cell wall biogenesis/degradation</keyword>
<proteinExistence type="inferred from homology"/>
<comment type="similarity">
    <text evidence="11">Belongs to the glycosyltransferase 51 family.</text>
</comment>
<dbReference type="eggNOG" id="COG0744">
    <property type="taxonomic scope" value="Bacteria"/>
</dbReference>
<dbReference type="EC" id="2.4.99.28" evidence="11"/>
<comment type="pathway">
    <text evidence="11">Cell wall biogenesis; peptidoglycan biosynthesis.</text>
</comment>
<dbReference type="GO" id="GO:0009252">
    <property type="term" value="P:peptidoglycan biosynthetic process"/>
    <property type="evidence" value="ECO:0007669"/>
    <property type="project" value="UniProtKB-UniRule"/>
</dbReference>
<dbReference type="InterPro" id="IPR011812">
    <property type="entry name" value="Pep_trsgly"/>
</dbReference>
<evidence type="ECO:0000259" key="12">
    <source>
        <dbReference type="Pfam" id="PF00912"/>
    </source>
</evidence>
<dbReference type="EMBL" id="CP003283">
    <property type="protein sequence ID" value="AFL96881.1"/>
    <property type="molecule type" value="Genomic_DNA"/>
</dbReference>
<evidence type="ECO:0000256" key="5">
    <source>
        <dbReference type="ARBA" id="ARBA00022692"/>
    </source>
</evidence>
<organism evidence="13 14">
    <name type="scientific">Ornithobacterium rhinotracheale (strain ATCC 51463 / DSM 15997 / CCUG 23171 / CIP 104009 / LMG 9086)</name>
    <dbReference type="NCBI Taxonomy" id="867902"/>
    <lineage>
        <taxon>Bacteria</taxon>
        <taxon>Pseudomonadati</taxon>
        <taxon>Bacteroidota</taxon>
        <taxon>Flavobacteriia</taxon>
        <taxon>Flavobacteriales</taxon>
        <taxon>Weeksellaceae</taxon>
        <taxon>Ornithobacterium</taxon>
    </lineage>
</organism>
<dbReference type="NCBIfam" id="TIGR02070">
    <property type="entry name" value="mono_pep_trsgly"/>
    <property type="match status" value="1"/>
</dbReference>
<comment type="function">
    <text evidence="11">Peptidoglycan polymerase that catalyzes glycan chain elongation from lipid-linked precursors.</text>
</comment>
<dbReference type="InterPro" id="IPR036950">
    <property type="entry name" value="PBP_transglycosylase"/>
</dbReference>
<keyword evidence="8 11" id="KW-1133">Transmembrane helix</keyword>
<dbReference type="GeneID" id="71568989"/>
<keyword evidence="14" id="KW-1185">Reference proteome</keyword>
<dbReference type="HOGENOM" id="CLU_006354_1_1_10"/>
<evidence type="ECO:0000256" key="4">
    <source>
        <dbReference type="ARBA" id="ARBA00022679"/>
    </source>
</evidence>
<keyword evidence="2 11" id="KW-0997">Cell inner membrane</keyword>
<reference evidence="13 14" key="1">
    <citation type="submission" date="2012-06" db="EMBL/GenBank/DDBJ databases">
        <title>The complete genome of Ornithobacterium rhinotracheale DSM 15997.</title>
        <authorList>
            <consortium name="US DOE Joint Genome Institute (JGI-PGF)"/>
            <person name="Lucas S."/>
            <person name="Copeland A."/>
            <person name="Lapidus A."/>
            <person name="Goodwin L."/>
            <person name="Pitluck S."/>
            <person name="Peters L."/>
            <person name="Mikhailova N."/>
            <person name="Teshima H."/>
            <person name="Kyrpides N."/>
            <person name="Mavromatis K."/>
            <person name="Pagani I."/>
            <person name="Ivanova N."/>
            <person name="Ovchinnikova G."/>
            <person name="Zeytun A."/>
            <person name="Detter J.C."/>
            <person name="Han C."/>
            <person name="Land M."/>
            <person name="Hauser L."/>
            <person name="Markowitz V."/>
            <person name="Cheng J.-F."/>
            <person name="Hugenholtz P."/>
            <person name="Woyke T."/>
            <person name="Wu D."/>
            <person name="Lang E."/>
            <person name="Kopitz M."/>
            <person name="Brambilla E."/>
            <person name="Klenk H.-P."/>
            <person name="Eisen J.A."/>
        </authorList>
    </citation>
    <scope>NUCLEOTIDE SEQUENCE [LARGE SCALE GENOMIC DNA]</scope>
    <source>
        <strain evidence="14">ATCC 51463 / DSM 15997 / CCUG 23171 / LMG 9086</strain>
    </source>
</reference>
<sequence>MKKILKILIFLLLIPWVYALILIFINPPITITQLSNLSYGFSRTQLAYDEIPASAKWAVIAAEDQNFAIHNGFDFKEIKTAYEKNKAGKKLRGGSTLSQQTAKNVFLWQGRTWIRKGLETYCTFIIETLWSKERILQVYLNNAEMGKGVYGIEAAAQYYFKKNASQLTPTETARIIACLPNPKKYNVNPPSAYISKRGQWILRQVRNLKGDRALSEIVNTP</sequence>
<dbReference type="PANTHER" id="PTHR30400:SF0">
    <property type="entry name" value="BIOSYNTHETIC PEPTIDOGLYCAN TRANSGLYCOSYLASE"/>
    <property type="match status" value="1"/>
</dbReference>
<dbReference type="InterPro" id="IPR023346">
    <property type="entry name" value="Lysozyme-like_dom_sf"/>
</dbReference>
<name>U3GJJ9_ORNRL</name>
<keyword evidence="9 11" id="KW-0472">Membrane</keyword>
<dbReference type="STRING" id="867902.Ornrh_0683"/>
<dbReference type="SUPFAM" id="SSF53955">
    <property type="entry name" value="Lysozyme-like"/>
    <property type="match status" value="1"/>
</dbReference>
<dbReference type="PATRIC" id="fig|867902.3.peg.666"/>
<dbReference type="GO" id="GO:0016763">
    <property type="term" value="F:pentosyltransferase activity"/>
    <property type="evidence" value="ECO:0007669"/>
    <property type="project" value="InterPro"/>
</dbReference>
<evidence type="ECO:0000256" key="11">
    <source>
        <dbReference type="HAMAP-Rule" id="MF_00766"/>
    </source>
</evidence>
<dbReference type="Proteomes" id="UP000006051">
    <property type="component" value="Chromosome"/>
</dbReference>
<evidence type="ECO:0000313" key="14">
    <source>
        <dbReference type="Proteomes" id="UP000006051"/>
    </source>
</evidence>
<keyword evidence="7 11" id="KW-0573">Peptidoglycan synthesis</keyword>
<feature type="domain" description="Glycosyl transferase family 51" evidence="12">
    <location>
        <begin position="36"/>
        <end position="205"/>
    </location>
</feature>
<comment type="catalytic activity">
    <reaction evidence="11">
        <text>[GlcNAc-(1-&gt;4)-Mur2Ac(oyl-L-Ala-gamma-D-Glu-L-Lys-D-Ala-D-Ala)](n)-di-trans,octa-cis-undecaprenyl diphosphate + beta-D-GlcNAc-(1-&gt;4)-Mur2Ac(oyl-L-Ala-gamma-D-Glu-L-Lys-D-Ala-D-Ala)-di-trans,octa-cis-undecaprenyl diphosphate = [GlcNAc-(1-&gt;4)-Mur2Ac(oyl-L-Ala-gamma-D-Glu-L-Lys-D-Ala-D-Ala)](n+1)-di-trans,octa-cis-undecaprenyl diphosphate + di-trans,octa-cis-undecaprenyl diphosphate + H(+)</text>
        <dbReference type="Rhea" id="RHEA:23708"/>
        <dbReference type="Rhea" id="RHEA-COMP:9602"/>
        <dbReference type="Rhea" id="RHEA-COMP:9603"/>
        <dbReference type="ChEBI" id="CHEBI:15378"/>
        <dbReference type="ChEBI" id="CHEBI:58405"/>
        <dbReference type="ChEBI" id="CHEBI:60033"/>
        <dbReference type="ChEBI" id="CHEBI:78435"/>
        <dbReference type="EC" id="2.4.99.28"/>
    </reaction>
</comment>
<accession>U3GJJ9</accession>
<dbReference type="GO" id="GO:0009274">
    <property type="term" value="C:peptidoglycan-based cell wall"/>
    <property type="evidence" value="ECO:0007669"/>
    <property type="project" value="InterPro"/>
</dbReference>
<dbReference type="HAMAP" id="MF_00766">
    <property type="entry name" value="PGT_MtgA"/>
    <property type="match status" value="1"/>
</dbReference>
<evidence type="ECO:0000256" key="2">
    <source>
        <dbReference type="ARBA" id="ARBA00022519"/>
    </source>
</evidence>
<keyword evidence="6 11" id="KW-0133">Cell shape</keyword>
<dbReference type="GO" id="GO:0071555">
    <property type="term" value="P:cell wall organization"/>
    <property type="evidence" value="ECO:0007669"/>
    <property type="project" value="UniProtKB-KW"/>
</dbReference>
<evidence type="ECO:0000256" key="10">
    <source>
        <dbReference type="ARBA" id="ARBA00023316"/>
    </source>
</evidence>
<evidence type="ECO:0000256" key="3">
    <source>
        <dbReference type="ARBA" id="ARBA00022676"/>
    </source>
</evidence>
<dbReference type="RefSeq" id="WP_014790490.1">
    <property type="nucleotide sequence ID" value="NC_018016.1"/>
</dbReference>
<dbReference type="PANTHER" id="PTHR30400">
    <property type="entry name" value="MONOFUNCTIONAL BIOSYNTHETIC PEPTIDOGLYCAN TRANSGLYCOSYLASE"/>
    <property type="match status" value="1"/>
</dbReference>
<evidence type="ECO:0000256" key="9">
    <source>
        <dbReference type="ARBA" id="ARBA00023136"/>
    </source>
</evidence>
<gene>
    <name evidence="11" type="primary">mtgA</name>
    <name evidence="13" type="ordered locus">Ornrh_0683</name>
</gene>
<evidence type="ECO:0000256" key="7">
    <source>
        <dbReference type="ARBA" id="ARBA00022984"/>
    </source>
</evidence>
<keyword evidence="5 11" id="KW-0812">Transmembrane</keyword>
<keyword evidence="3 11" id="KW-0328">Glycosyltransferase</keyword>
<keyword evidence="4 11" id="KW-0808">Transferase</keyword>
<dbReference type="GO" id="GO:0008955">
    <property type="term" value="F:peptidoglycan glycosyltransferase activity"/>
    <property type="evidence" value="ECO:0007669"/>
    <property type="project" value="UniProtKB-UniRule"/>
</dbReference>
<dbReference type="GO" id="GO:0005886">
    <property type="term" value="C:plasma membrane"/>
    <property type="evidence" value="ECO:0007669"/>
    <property type="project" value="UniProtKB-SubCell"/>
</dbReference>